<organism evidence="1">
    <name type="scientific">Spodoptera frugiperda</name>
    <name type="common">Fall armyworm</name>
    <dbReference type="NCBI Taxonomy" id="7108"/>
    <lineage>
        <taxon>Eukaryota</taxon>
        <taxon>Metazoa</taxon>
        <taxon>Ecdysozoa</taxon>
        <taxon>Arthropoda</taxon>
        <taxon>Hexapoda</taxon>
        <taxon>Insecta</taxon>
        <taxon>Pterygota</taxon>
        <taxon>Neoptera</taxon>
        <taxon>Endopterygota</taxon>
        <taxon>Lepidoptera</taxon>
        <taxon>Glossata</taxon>
        <taxon>Ditrysia</taxon>
        <taxon>Noctuoidea</taxon>
        <taxon>Noctuidae</taxon>
        <taxon>Amphipyrinae</taxon>
        <taxon>Spodoptera</taxon>
    </lineage>
</organism>
<dbReference type="AlphaFoldDB" id="A0A2H1WK26"/>
<evidence type="ECO:0000313" key="1">
    <source>
        <dbReference type="EMBL" id="SOQ53252.1"/>
    </source>
</evidence>
<protein>
    <submittedName>
        <fullName evidence="1">SFRICE_018981</fullName>
    </submittedName>
</protein>
<gene>
    <name evidence="1" type="ORF">SFRICE_018981</name>
</gene>
<accession>A0A2H1WK26</accession>
<reference evidence="1" key="1">
    <citation type="submission" date="2016-07" db="EMBL/GenBank/DDBJ databases">
        <authorList>
            <person name="Bretaudeau A."/>
        </authorList>
    </citation>
    <scope>NUCLEOTIDE SEQUENCE</scope>
    <source>
        <strain evidence="1">Rice</strain>
        <tissue evidence="1">Whole body</tissue>
    </source>
</reference>
<dbReference type="EMBL" id="ODYU01009086">
    <property type="protein sequence ID" value="SOQ53252.1"/>
    <property type="molecule type" value="Genomic_DNA"/>
</dbReference>
<sequence length="109" mass="12061">MLSAYSRNYLLRNSTSFKPCYCSGAKIAASCVAFKARFFNKSLPHTGIFSCVVVAFTNIPFHKHMTPGSETTICGSHKDLLYAVNDYPTALPPDIWQTIPLPLPPHLTI</sequence>
<name>A0A2H1WK26_SPOFR</name>
<proteinExistence type="predicted"/>